<keyword evidence="10" id="KW-0573">Peptidoglycan synthesis</keyword>
<dbReference type="GO" id="GO:0006508">
    <property type="term" value="P:proteolysis"/>
    <property type="evidence" value="ECO:0007669"/>
    <property type="project" value="UniProtKB-KW"/>
</dbReference>
<dbReference type="InterPro" id="IPR015956">
    <property type="entry name" value="Peniciliin-bd_prot_C_sf"/>
</dbReference>
<evidence type="ECO:0000256" key="12">
    <source>
        <dbReference type="ARBA" id="ARBA00034000"/>
    </source>
</evidence>
<evidence type="ECO:0000256" key="5">
    <source>
        <dbReference type="ARBA" id="ARBA00022645"/>
    </source>
</evidence>
<evidence type="ECO:0000259" key="16">
    <source>
        <dbReference type="SMART" id="SM00936"/>
    </source>
</evidence>
<evidence type="ECO:0000256" key="6">
    <source>
        <dbReference type="ARBA" id="ARBA00022670"/>
    </source>
</evidence>
<dbReference type="GO" id="GO:0009002">
    <property type="term" value="F:serine-type D-Ala-D-Ala carboxypeptidase activity"/>
    <property type="evidence" value="ECO:0007669"/>
    <property type="project" value="UniProtKB-EC"/>
</dbReference>
<protein>
    <recommendedName>
        <fullName evidence="4">serine-type D-Ala-D-Ala carboxypeptidase</fullName>
        <ecNumber evidence="4">3.4.16.4</ecNumber>
    </recommendedName>
</protein>
<feature type="active site" description="Acyl-ester intermediate" evidence="13">
    <location>
        <position position="68"/>
    </location>
</feature>
<dbReference type="AlphaFoldDB" id="A0A9D2MR28"/>
<dbReference type="SMART" id="SM00936">
    <property type="entry name" value="PBP5_C"/>
    <property type="match status" value="1"/>
</dbReference>
<comment type="caution">
    <text evidence="17">The sequence shown here is derived from an EMBL/GenBank/DDBJ whole genome shotgun (WGS) entry which is preliminary data.</text>
</comment>
<dbReference type="PANTHER" id="PTHR21581:SF6">
    <property type="entry name" value="TRAFFICKING PROTEIN PARTICLE COMPLEX SUBUNIT 12"/>
    <property type="match status" value="1"/>
</dbReference>
<evidence type="ECO:0000256" key="8">
    <source>
        <dbReference type="ARBA" id="ARBA00022801"/>
    </source>
</evidence>
<keyword evidence="8" id="KW-0378">Hydrolase</keyword>
<dbReference type="InterPro" id="IPR018044">
    <property type="entry name" value="Peptidase_S11"/>
</dbReference>
<dbReference type="SUPFAM" id="SSF56601">
    <property type="entry name" value="beta-lactamase/transpeptidase-like"/>
    <property type="match status" value="1"/>
</dbReference>
<dbReference type="SUPFAM" id="SSF69189">
    <property type="entry name" value="Penicillin-binding protein associated domain"/>
    <property type="match status" value="1"/>
</dbReference>
<evidence type="ECO:0000256" key="13">
    <source>
        <dbReference type="PIRSR" id="PIRSR618044-1"/>
    </source>
</evidence>
<dbReference type="GO" id="GO:0071555">
    <property type="term" value="P:cell wall organization"/>
    <property type="evidence" value="ECO:0007669"/>
    <property type="project" value="UniProtKB-KW"/>
</dbReference>
<keyword evidence="9" id="KW-0133">Cell shape</keyword>
<dbReference type="GO" id="GO:0009252">
    <property type="term" value="P:peptidoglycan biosynthetic process"/>
    <property type="evidence" value="ECO:0007669"/>
    <property type="project" value="UniProtKB-KW"/>
</dbReference>
<dbReference type="PANTHER" id="PTHR21581">
    <property type="entry name" value="D-ALANYL-D-ALANINE CARBOXYPEPTIDASE"/>
    <property type="match status" value="1"/>
</dbReference>
<dbReference type="Gene3D" id="3.40.710.10">
    <property type="entry name" value="DD-peptidase/beta-lactamase superfamily"/>
    <property type="match status" value="1"/>
</dbReference>
<dbReference type="InterPro" id="IPR012338">
    <property type="entry name" value="Beta-lactam/transpept-like"/>
</dbReference>
<keyword evidence="6" id="KW-0645">Protease</keyword>
<keyword evidence="7" id="KW-0732">Signal</keyword>
<dbReference type="EC" id="3.4.16.4" evidence="4"/>
<gene>
    <name evidence="17" type="ORF">H9763_03010</name>
</gene>
<comment type="function">
    <text evidence="1">Removes C-terminal D-alanyl residues from sugar-peptide cell wall precursors.</text>
</comment>
<evidence type="ECO:0000256" key="2">
    <source>
        <dbReference type="ARBA" id="ARBA00004752"/>
    </source>
</evidence>
<feature type="binding site" evidence="14">
    <location>
        <position position="239"/>
    </location>
    <ligand>
        <name>substrate</name>
    </ligand>
</feature>
<evidence type="ECO:0000256" key="7">
    <source>
        <dbReference type="ARBA" id="ARBA00022729"/>
    </source>
</evidence>
<evidence type="ECO:0000256" key="9">
    <source>
        <dbReference type="ARBA" id="ARBA00022960"/>
    </source>
</evidence>
<dbReference type="InterPro" id="IPR001967">
    <property type="entry name" value="Peptidase_S11_N"/>
</dbReference>
<feature type="domain" description="Peptidase S11 D-Ala-D-Ala carboxypeptidase A C-terminal" evidence="16">
    <location>
        <begin position="286"/>
        <end position="379"/>
    </location>
</feature>
<evidence type="ECO:0000256" key="11">
    <source>
        <dbReference type="ARBA" id="ARBA00023316"/>
    </source>
</evidence>
<proteinExistence type="inferred from homology"/>
<evidence type="ECO:0000256" key="15">
    <source>
        <dbReference type="RuleBase" id="RU004016"/>
    </source>
</evidence>
<accession>A0A9D2MR28</accession>
<dbReference type="Pfam" id="PF07943">
    <property type="entry name" value="PBP5_C"/>
    <property type="match status" value="1"/>
</dbReference>
<dbReference type="EMBL" id="DWXE01000010">
    <property type="protein sequence ID" value="HJB90420.1"/>
    <property type="molecule type" value="Genomic_DNA"/>
</dbReference>
<comment type="similarity">
    <text evidence="3 15">Belongs to the peptidase S11 family.</text>
</comment>
<dbReference type="InterPro" id="IPR012907">
    <property type="entry name" value="Peptidase_S11_C"/>
</dbReference>
<dbReference type="PRINTS" id="PR00725">
    <property type="entry name" value="DADACBPTASE1"/>
</dbReference>
<evidence type="ECO:0000313" key="18">
    <source>
        <dbReference type="Proteomes" id="UP000886883"/>
    </source>
</evidence>
<dbReference type="Gene3D" id="2.60.410.10">
    <property type="entry name" value="D-Ala-D-Ala carboxypeptidase, C-terminal domain"/>
    <property type="match status" value="1"/>
</dbReference>
<sequence>MNGSCKKRTIALLLSVELILVLVFAPVRSVCAAEGAVVISAPSAILLEASTGKVIYEQNADQVCAPASITKIMTLLLIFEALDRGDIKLEDEVITSERAQSMGGSQVFLEAGELQTVDTLIKCIAVASGNDAAVAMAEHIAGSEEEFVARMNRRAQELSMTNTHFVDCCGLTDSEEHHTSARDVAIMSRELVRNHPDVYRYTGIWMEDITHTTARGSSTFTLSSTNKLLKQYQWATGLKTGSTSKAKYCLSATAKRDDMELIAVVMTAPDSKSRFEDAAALLNYGYSVSALYRDENQDKIPDLKVRGGVEETVPLAYDSSFSYLDVEGHDLEMIQKNLDLPEDVAAPVKAGQQAGEARYTLNGETIGTVPILFAASVKKAVYRDYVGKILGYFLL</sequence>
<name>A0A9D2MR28_9FIRM</name>
<dbReference type="InterPro" id="IPR037167">
    <property type="entry name" value="Peptidase_S11_C_sf"/>
</dbReference>
<evidence type="ECO:0000313" key="17">
    <source>
        <dbReference type="EMBL" id="HJB90420.1"/>
    </source>
</evidence>
<reference evidence="17" key="1">
    <citation type="journal article" date="2021" name="PeerJ">
        <title>Extensive microbial diversity within the chicken gut microbiome revealed by metagenomics and culture.</title>
        <authorList>
            <person name="Gilroy R."/>
            <person name="Ravi A."/>
            <person name="Getino M."/>
            <person name="Pursley I."/>
            <person name="Horton D.L."/>
            <person name="Alikhan N.F."/>
            <person name="Baker D."/>
            <person name="Gharbi K."/>
            <person name="Hall N."/>
            <person name="Watson M."/>
            <person name="Adriaenssens E.M."/>
            <person name="Foster-Nyarko E."/>
            <person name="Jarju S."/>
            <person name="Secka A."/>
            <person name="Antonio M."/>
            <person name="Oren A."/>
            <person name="Chaudhuri R.R."/>
            <person name="La Ragione R."/>
            <person name="Hildebrand F."/>
            <person name="Pallen M.J."/>
        </authorList>
    </citation>
    <scope>NUCLEOTIDE SEQUENCE</scope>
    <source>
        <strain evidence="17">USAMLcec3-2134</strain>
    </source>
</reference>
<feature type="active site" evidence="13">
    <location>
        <position position="128"/>
    </location>
</feature>
<comment type="catalytic activity">
    <reaction evidence="12">
        <text>Preferential cleavage: (Ac)2-L-Lys-D-Ala-|-D-Ala. Also transpeptidation of peptidyl-alanyl moieties that are N-acyl substituents of D-alanine.</text>
        <dbReference type="EC" id="3.4.16.4"/>
    </reaction>
</comment>
<evidence type="ECO:0000256" key="14">
    <source>
        <dbReference type="PIRSR" id="PIRSR618044-2"/>
    </source>
</evidence>
<evidence type="ECO:0000256" key="3">
    <source>
        <dbReference type="ARBA" id="ARBA00007164"/>
    </source>
</evidence>
<evidence type="ECO:0000256" key="1">
    <source>
        <dbReference type="ARBA" id="ARBA00003217"/>
    </source>
</evidence>
<dbReference type="Pfam" id="PF00768">
    <property type="entry name" value="Peptidase_S11"/>
    <property type="match status" value="1"/>
</dbReference>
<keyword evidence="11" id="KW-0961">Cell wall biogenesis/degradation</keyword>
<evidence type="ECO:0000256" key="4">
    <source>
        <dbReference type="ARBA" id="ARBA00012448"/>
    </source>
</evidence>
<reference evidence="17" key="2">
    <citation type="submission" date="2021-04" db="EMBL/GenBank/DDBJ databases">
        <authorList>
            <person name="Gilroy R."/>
        </authorList>
    </citation>
    <scope>NUCLEOTIDE SEQUENCE</scope>
    <source>
        <strain evidence="17">USAMLcec3-2134</strain>
    </source>
</reference>
<dbReference type="Proteomes" id="UP000886883">
    <property type="component" value="Unassembled WGS sequence"/>
</dbReference>
<comment type="pathway">
    <text evidence="2">Cell wall biogenesis; peptidoglycan biosynthesis.</text>
</comment>
<evidence type="ECO:0000256" key="10">
    <source>
        <dbReference type="ARBA" id="ARBA00022984"/>
    </source>
</evidence>
<organism evidence="17 18">
    <name type="scientific">Candidatus Eisenbergiella merdigallinarum</name>
    <dbReference type="NCBI Taxonomy" id="2838552"/>
    <lineage>
        <taxon>Bacteria</taxon>
        <taxon>Bacillati</taxon>
        <taxon>Bacillota</taxon>
        <taxon>Clostridia</taxon>
        <taxon>Lachnospirales</taxon>
        <taxon>Lachnospiraceae</taxon>
        <taxon>Eisenbergiella</taxon>
    </lineage>
</organism>
<feature type="active site" description="Proton acceptor" evidence="13">
    <location>
        <position position="71"/>
    </location>
</feature>
<dbReference type="GO" id="GO:0008360">
    <property type="term" value="P:regulation of cell shape"/>
    <property type="evidence" value="ECO:0007669"/>
    <property type="project" value="UniProtKB-KW"/>
</dbReference>
<keyword evidence="5 17" id="KW-0121">Carboxypeptidase</keyword>